<organism evidence="1 2">
    <name type="scientific">Mucor circinelloides f. circinelloides (strain 1006PhL)</name>
    <name type="common">Mucormycosis agent</name>
    <name type="synonym">Calyptromyces circinelloides</name>
    <dbReference type="NCBI Taxonomy" id="1220926"/>
    <lineage>
        <taxon>Eukaryota</taxon>
        <taxon>Fungi</taxon>
        <taxon>Fungi incertae sedis</taxon>
        <taxon>Mucoromycota</taxon>
        <taxon>Mucoromycotina</taxon>
        <taxon>Mucoromycetes</taxon>
        <taxon>Mucorales</taxon>
        <taxon>Mucorineae</taxon>
        <taxon>Mucoraceae</taxon>
        <taxon>Mucor</taxon>
    </lineage>
</organism>
<dbReference type="OrthoDB" id="2248794at2759"/>
<proteinExistence type="predicted"/>
<name>S2JU25_MUCC1</name>
<gene>
    <name evidence="1" type="ORF">HMPREF1544_01221</name>
</gene>
<protein>
    <submittedName>
        <fullName evidence="1">Uncharacterized protein</fullName>
    </submittedName>
</protein>
<dbReference type="EMBL" id="KE123904">
    <property type="protein sequence ID" value="EPB91927.1"/>
    <property type="molecule type" value="Genomic_DNA"/>
</dbReference>
<dbReference type="Proteomes" id="UP000014254">
    <property type="component" value="Unassembled WGS sequence"/>
</dbReference>
<keyword evidence="2" id="KW-1185">Reference proteome</keyword>
<evidence type="ECO:0000313" key="1">
    <source>
        <dbReference type="EMBL" id="EPB91927.1"/>
    </source>
</evidence>
<feature type="non-terminal residue" evidence="1">
    <location>
        <position position="117"/>
    </location>
</feature>
<dbReference type="InParanoid" id="S2JU25"/>
<reference evidence="2" key="1">
    <citation type="submission" date="2013-05" db="EMBL/GenBank/DDBJ databases">
        <title>The Genome sequence of Mucor circinelloides f. circinelloides 1006PhL.</title>
        <authorList>
            <consortium name="The Broad Institute Genomics Platform"/>
            <person name="Cuomo C."/>
            <person name="Earl A."/>
            <person name="Findley K."/>
            <person name="Lee S.C."/>
            <person name="Walker B."/>
            <person name="Young S."/>
            <person name="Zeng Q."/>
            <person name="Gargeya S."/>
            <person name="Fitzgerald M."/>
            <person name="Haas B."/>
            <person name="Abouelleil A."/>
            <person name="Allen A.W."/>
            <person name="Alvarado L."/>
            <person name="Arachchi H.M."/>
            <person name="Berlin A.M."/>
            <person name="Chapman S.B."/>
            <person name="Gainer-Dewar J."/>
            <person name="Goldberg J."/>
            <person name="Griggs A."/>
            <person name="Gujja S."/>
            <person name="Hansen M."/>
            <person name="Howarth C."/>
            <person name="Imamovic A."/>
            <person name="Ireland A."/>
            <person name="Larimer J."/>
            <person name="McCowan C."/>
            <person name="Murphy C."/>
            <person name="Pearson M."/>
            <person name="Poon T.W."/>
            <person name="Priest M."/>
            <person name="Roberts A."/>
            <person name="Saif S."/>
            <person name="Shea T."/>
            <person name="Sisk P."/>
            <person name="Sykes S."/>
            <person name="Wortman J."/>
            <person name="Nusbaum C."/>
            <person name="Birren B."/>
        </authorList>
    </citation>
    <scope>NUCLEOTIDE SEQUENCE [LARGE SCALE GENOMIC DNA]</scope>
    <source>
        <strain evidence="2">1006PhL</strain>
    </source>
</reference>
<dbReference type="VEuPathDB" id="FungiDB:HMPREF1544_01221"/>
<evidence type="ECO:0000313" key="2">
    <source>
        <dbReference type="Proteomes" id="UP000014254"/>
    </source>
</evidence>
<accession>S2JU25</accession>
<sequence length="117" mass="13381">NSKEPDFGGNMLQNSNRVGPVLFGEAKEEDKKDDLYFCLMDLFQISSLSLKYINHNKYKGIVGVQTIVLQVAFYHPTLLSYQFYVMMEICPNTLPKGLTEIISYFVNISDSLPVLQY</sequence>
<feature type="non-terminal residue" evidence="1">
    <location>
        <position position="1"/>
    </location>
</feature>
<dbReference type="AlphaFoldDB" id="S2JU25"/>